<evidence type="ECO:0000313" key="2">
    <source>
        <dbReference type="EMBL" id="GIP18564.1"/>
    </source>
</evidence>
<dbReference type="AlphaFoldDB" id="A0A920D135"/>
<dbReference type="EMBL" id="BOSE01000009">
    <property type="protein sequence ID" value="GIP18564.1"/>
    <property type="molecule type" value="Genomic_DNA"/>
</dbReference>
<gene>
    <name evidence="2" type="ORF">J40TS1_42060</name>
</gene>
<feature type="transmembrane region" description="Helical" evidence="1">
    <location>
        <begin position="73"/>
        <end position="104"/>
    </location>
</feature>
<organism evidence="2 3">
    <name type="scientific">Paenibacillus montaniterrae</name>
    <dbReference type="NCBI Taxonomy" id="429341"/>
    <lineage>
        <taxon>Bacteria</taxon>
        <taxon>Bacillati</taxon>
        <taxon>Bacillota</taxon>
        <taxon>Bacilli</taxon>
        <taxon>Bacillales</taxon>
        <taxon>Paenibacillaceae</taxon>
        <taxon>Paenibacillus</taxon>
    </lineage>
</organism>
<keyword evidence="3" id="KW-1185">Reference proteome</keyword>
<name>A0A920D135_9BACL</name>
<keyword evidence="1" id="KW-0472">Membrane</keyword>
<dbReference type="Proteomes" id="UP000683139">
    <property type="component" value="Unassembled WGS sequence"/>
</dbReference>
<dbReference type="RefSeq" id="WP_213519154.1">
    <property type="nucleotide sequence ID" value="NZ_BOSE01000009.1"/>
</dbReference>
<proteinExistence type="predicted"/>
<feature type="transmembrane region" description="Helical" evidence="1">
    <location>
        <begin position="41"/>
        <end position="61"/>
    </location>
</feature>
<sequence>MTISTTMLLIIIGCCLVTLIPRIVPFIIVKRFELPTIVRKWLGYIPICILTALVVQGLWTIEAGYKLVVDWRYLLALIPTTIAAIWTRSLALTVIVGVLAMALLRLWLPALGG</sequence>
<keyword evidence="1" id="KW-0812">Transmembrane</keyword>
<feature type="transmembrane region" description="Helical" evidence="1">
    <location>
        <begin position="6"/>
        <end position="29"/>
    </location>
</feature>
<reference evidence="2" key="1">
    <citation type="submission" date="2021-03" db="EMBL/GenBank/DDBJ databases">
        <title>Antimicrobial resistance genes in bacteria isolated from Japanese honey, and their potential for conferring macrolide and lincosamide resistance in the American foulbrood pathogen Paenibacillus larvae.</title>
        <authorList>
            <person name="Okamoto M."/>
            <person name="Kumagai M."/>
            <person name="Kanamori H."/>
            <person name="Takamatsu D."/>
        </authorList>
    </citation>
    <scope>NUCLEOTIDE SEQUENCE</scope>
    <source>
        <strain evidence="2">J40TS1</strain>
    </source>
</reference>
<dbReference type="Pfam" id="PF05437">
    <property type="entry name" value="AzlD"/>
    <property type="match status" value="1"/>
</dbReference>
<evidence type="ECO:0000256" key="1">
    <source>
        <dbReference type="SAM" id="Phobius"/>
    </source>
</evidence>
<evidence type="ECO:0000313" key="3">
    <source>
        <dbReference type="Proteomes" id="UP000683139"/>
    </source>
</evidence>
<dbReference type="InterPro" id="IPR008407">
    <property type="entry name" value="Brnchd-chn_aa_trnsp_AzlD"/>
</dbReference>
<keyword evidence="1" id="KW-1133">Transmembrane helix</keyword>
<protein>
    <submittedName>
        <fullName evidence="2">Branched-chain amino acid ABC transporter</fullName>
    </submittedName>
</protein>
<comment type="caution">
    <text evidence="2">The sequence shown here is derived from an EMBL/GenBank/DDBJ whole genome shotgun (WGS) entry which is preliminary data.</text>
</comment>
<accession>A0A920D135</accession>